<evidence type="ECO:0000313" key="2">
    <source>
        <dbReference type="EMBL" id="UWZ57622.1"/>
    </source>
</evidence>
<dbReference type="AlphaFoldDB" id="A0A9Q9IPQ9"/>
<evidence type="ECO:0000256" key="1">
    <source>
        <dbReference type="SAM" id="MobiDB-lite"/>
    </source>
</evidence>
<sequence length="93" mass="10398">MLYRDGIRRLYVDPGSGRPLRLAILQVLRQYGATLAESSDTYTRLTGEISLAAVPDRDLHEPHSGLELSARDHRAAIRVHRTHTPPQPEPGPH</sequence>
<accession>A0A9Q9IPQ9</accession>
<reference evidence="2" key="1">
    <citation type="submission" date="2021-04" db="EMBL/GenBank/DDBJ databases">
        <title>Dactylosporangium aurantiacum NRRL B-8018 full assembly.</title>
        <authorList>
            <person name="Hartkoorn R.C."/>
            <person name="Beaudoing E."/>
            <person name="Hot D."/>
        </authorList>
    </citation>
    <scope>NUCLEOTIDE SEQUENCE</scope>
    <source>
        <strain evidence="2">NRRL B-8018</strain>
    </source>
</reference>
<keyword evidence="3" id="KW-1185">Reference proteome</keyword>
<dbReference type="KEGG" id="daur:Daura_16520"/>
<dbReference type="EMBL" id="CP073767">
    <property type="protein sequence ID" value="UWZ57622.1"/>
    <property type="molecule type" value="Genomic_DNA"/>
</dbReference>
<name>A0A9Q9IPQ9_9ACTN</name>
<organism evidence="2 3">
    <name type="scientific">Dactylosporangium aurantiacum</name>
    <dbReference type="NCBI Taxonomy" id="35754"/>
    <lineage>
        <taxon>Bacteria</taxon>
        <taxon>Bacillati</taxon>
        <taxon>Actinomycetota</taxon>
        <taxon>Actinomycetes</taxon>
        <taxon>Micromonosporales</taxon>
        <taxon>Micromonosporaceae</taxon>
        <taxon>Dactylosporangium</taxon>
    </lineage>
</organism>
<proteinExistence type="predicted"/>
<dbReference type="Proteomes" id="UP001058003">
    <property type="component" value="Chromosome"/>
</dbReference>
<feature type="compositionally biased region" description="Basic and acidic residues" evidence="1">
    <location>
        <begin position="59"/>
        <end position="75"/>
    </location>
</feature>
<gene>
    <name evidence="2" type="ORF">Daura_16520</name>
</gene>
<evidence type="ECO:0000313" key="3">
    <source>
        <dbReference type="Proteomes" id="UP001058003"/>
    </source>
</evidence>
<feature type="region of interest" description="Disordered" evidence="1">
    <location>
        <begin position="59"/>
        <end position="93"/>
    </location>
</feature>
<protein>
    <submittedName>
        <fullName evidence="2">Uncharacterized protein</fullName>
    </submittedName>
</protein>